<name>W4V2H2_9FIRM</name>
<dbReference type="InterPro" id="IPR027417">
    <property type="entry name" value="P-loop_NTPase"/>
</dbReference>
<keyword evidence="7" id="KW-1185">Reference proteome</keyword>
<dbReference type="EMBL" id="BAVR01000003">
    <property type="protein sequence ID" value="GAE87013.1"/>
    <property type="molecule type" value="Genomic_DNA"/>
</dbReference>
<keyword evidence="2" id="KW-0378">Hydrolase</keyword>
<evidence type="ECO:0000256" key="2">
    <source>
        <dbReference type="ARBA" id="ARBA00022801"/>
    </source>
</evidence>
<reference evidence="6" key="1">
    <citation type="journal article" date="2014" name="Genome Announc.">
        <title>Draft Genome Sequence of Clostridium straminisolvens Strain JCM 21531T, Isolated from a Cellulose-Degrading Bacterial Community.</title>
        <authorList>
            <person name="Yuki M."/>
            <person name="Oshima K."/>
            <person name="Suda W."/>
            <person name="Sakamoto M."/>
            <person name="Kitamura K."/>
            <person name="Iida T."/>
            <person name="Hattori M."/>
            <person name="Ohkuma M."/>
        </authorList>
    </citation>
    <scope>NUCLEOTIDE SEQUENCE [LARGE SCALE GENOMIC DNA]</scope>
    <source>
        <strain evidence="6">JCM 21531</strain>
    </source>
</reference>
<evidence type="ECO:0000256" key="3">
    <source>
        <dbReference type="ARBA" id="ARBA00022806"/>
    </source>
</evidence>
<dbReference type="GO" id="GO:0005524">
    <property type="term" value="F:ATP binding"/>
    <property type="evidence" value="ECO:0007669"/>
    <property type="project" value="UniProtKB-KW"/>
</dbReference>
<proteinExistence type="predicted"/>
<dbReference type="STRING" id="1294263.JCM21531_352"/>
<keyword evidence="1" id="KW-0547">Nucleotide-binding</keyword>
<gene>
    <name evidence="6" type="ORF">JCM21531_352</name>
</gene>
<accession>W4V2H2</accession>
<keyword evidence="3 6" id="KW-0347">Helicase</keyword>
<dbReference type="Pfam" id="PF13361">
    <property type="entry name" value="UvrD_C"/>
    <property type="match status" value="1"/>
</dbReference>
<organism evidence="6 7">
    <name type="scientific">Acetivibrio straminisolvens JCM 21531</name>
    <dbReference type="NCBI Taxonomy" id="1294263"/>
    <lineage>
        <taxon>Bacteria</taxon>
        <taxon>Bacillati</taxon>
        <taxon>Bacillota</taxon>
        <taxon>Clostridia</taxon>
        <taxon>Eubacteriales</taxon>
        <taxon>Oscillospiraceae</taxon>
        <taxon>Acetivibrio</taxon>
    </lineage>
</organism>
<feature type="domain" description="UvrD-like helicase C-terminal" evidence="5">
    <location>
        <begin position="15"/>
        <end position="46"/>
    </location>
</feature>
<dbReference type="RefSeq" id="WP_243467021.1">
    <property type="nucleotide sequence ID" value="NZ_BAVR01000003.1"/>
</dbReference>
<dbReference type="GO" id="GO:0004386">
    <property type="term" value="F:helicase activity"/>
    <property type="evidence" value="ECO:0007669"/>
    <property type="project" value="UniProtKB-KW"/>
</dbReference>
<evidence type="ECO:0000259" key="5">
    <source>
        <dbReference type="Pfam" id="PF13361"/>
    </source>
</evidence>
<dbReference type="SUPFAM" id="SSF52540">
    <property type="entry name" value="P-loop containing nucleoside triphosphate hydrolases"/>
    <property type="match status" value="1"/>
</dbReference>
<keyword evidence="4" id="KW-0067">ATP-binding</keyword>
<dbReference type="GO" id="GO:0016787">
    <property type="term" value="F:hydrolase activity"/>
    <property type="evidence" value="ECO:0007669"/>
    <property type="project" value="UniProtKB-KW"/>
</dbReference>
<dbReference type="Gene3D" id="3.30.160.800">
    <property type="match status" value="1"/>
</dbReference>
<comment type="caution">
    <text evidence="6">The sequence shown here is derived from an EMBL/GenBank/DDBJ whole genome shotgun (WGS) entry which is preliminary data.</text>
</comment>
<evidence type="ECO:0000256" key="4">
    <source>
        <dbReference type="ARBA" id="ARBA00022840"/>
    </source>
</evidence>
<evidence type="ECO:0000256" key="1">
    <source>
        <dbReference type="ARBA" id="ARBA00022741"/>
    </source>
</evidence>
<dbReference type="Proteomes" id="UP000019109">
    <property type="component" value="Unassembled WGS sequence"/>
</dbReference>
<dbReference type="AlphaFoldDB" id="W4V2H2"/>
<evidence type="ECO:0000313" key="7">
    <source>
        <dbReference type="Proteomes" id="UP000019109"/>
    </source>
</evidence>
<dbReference type="InterPro" id="IPR014017">
    <property type="entry name" value="DNA_helicase_UvrD-like_C"/>
</dbReference>
<protein>
    <submittedName>
        <fullName evidence="6">ATP-dependent DNA helicase UvrD/PcrA/Rep</fullName>
    </submittedName>
</protein>
<evidence type="ECO:0000313" key="6">
    <source>
        <dbReference type="EMBL" id="GAE87013.1"/>
    </source>
</evidence>
<sequence length="73" mass="8523">MAKLFEGKTVVDSVLESKFEIISEKARLLYVGITRAKEYLFLSSYEQNKGKRGELPSRYFLELRRYIEEAGKV</sequence>